<protein>
    <submittedName>
        <fullName evidence="2">Uncharacterized conserved protein YdeI, YjbR/CyaY-like superfamily, DUF1801 family</fullName>
    </submittedName>
</protein>
<proteinExistence type="predicted"/>
<dbReference type="InterPro" id="IPR016786">
    <property type="entry name" value="YdeI_bac"/>
</dbReference>
<name>A0A1G9I0Q8_9GAMM</name>
<gene>
    <name evidence="2" type="ORF">SAMN05661010_00995</name>
</gene>
<organism evidence="2 3">
    <name type="scientific">Modicisalibacter muralis</name>
    <dbReference type="NCBI Taxonomy" id="119000"/>
    <lineage>
        <taxon>Bacteria</taxon>
        <taxon>Pseudomonadati</taxon>
        <taxon>Pseudomonadota</taxon>
        <taxon>Gammaproteobacteria</taxon>
        <taxon>Oceanospirillales</taxon>
        <taxon>Halomonadaceae</taxon>
        <taxon>Modicisalibacter</taxon>
    </lineage>
</organism>
<dbReference type="RefSeq" id="WP_089726163.1">
    <property type="nucleotide sequence ID" value="NZ_FNGI01000002.1"/>
</dbReference>
<dbReference type="AlphaFoldDB" id="A0A1G9I0Q8"/>
<keyword evidence="3" id="KW-1185">Reference proteome</keyword>
<dbReference type="SUPFAM" id="SSF159888">
    <property type="entry name" value="YdhG-like"/>
    <property type="match status" value="1"/>
</dbReference>
<evidence type="ECO:0000313" key="2">
    <source>
        <dbReference type="EMBL" id="SDL18636.1"/>
    </source>
</evidence>
<dbReference type="EMBL" id="FNGI01000002">
    <property type="protein sequence ID" value="SDL18636.1"/>
    <property type="molecule type" value="Genomic_DNA"/>
</dbReference>
<feature type="domain" description="YdhG-like" evidence="1">
    <location>
        <begin position="17"/>
        <end position="114"/>
    </location>
</feature>
<dbReference type="InterPro" id="IPR014922">
    <property type="entry name" value="YdhG-like"/>
</dbReference>
<evidence type="ECO:0000259" key="1">
    <source>
        <dbReference type="Pfam" id="PF08818"/>
    </source>
</evidence>
<sequence length="195" mass="22319">MNSMNPKVDALLNKPSWQEERKALRAIALDCQLTEEVKWGKLCYTFQKNNVAMIYGLKEYCALGFFKGALLNDPDGVLVKPGEHSQAMRQIRFTEAGEISEMETSLKAYIHEAIEIEKTGLKVDFKEKHELEIPEELQEKLNRDPSFKTSFEALTLGRQRGYILHFSGAKQSRTRASRIEKCISRILDGKGLHDR</sequence>
<accession>A0A1G9I0Q8</accession>
<dbReference type="Pfam" id="PF13376">
    <property type="entry name" value="OmdA"/>
    <property type="match status" value="1"/>
</dbReference>
<dbReference type="Proteomes" id="UP000198654">
    <property type="component" value="Unassembled WGS sequence"/>
</dbReference>
<evidence type="ECO:0000313" key="3">
    <source>
        <dbReference type="Proteomes" id="UP000198654"/>
    </source>
</evidence>
<reference evidence="2 3" key="1">
    <citation type="submission" date="2016-10" db="EMBL/GenBank/DDBJ databases">
        <authorList>
            <person name="de Groot N.N."/>
        </authorList>
    </citation>
    <scope>NUCLEOTIDE SEQUENCE [LARGE SCALE GENOMIC DNA]</scope>
    <source>
        <strain evidence="2 3">DSM 14789</strain>
    </source>
</reference>
<dbReference type="PIRSF" id="PIRSF021308">
    <property type="entry name" value="UCP021308"/>
    <property type="match status" value="1"/>
</dbReference>
<dbReference type="STRING" id="119000.SAMN05661010_00995"/>
<dbReference type="Pfam" id="PF08818">
    <property type="entry name" value="DUF1801"/>
    <property type="match status" value="1"/>
</dbReference>
<dbReference type="OrthoDB" id="214150at2"/>